<evidence type="ECO:0000256" key="3">
    <source>
        <dbReference type="ARBA" id="ARBA00022525"/>
    </source>
</evidence>
<comment type="caution">
    <text evidence="8">Lacks conserved residue(s) required for the propagation of feature annotation.</text>
</comment>
<dbReference type="InterPro" id="IPR045051">
    <property type="entry name" value="SBT"/>
</dbReference>
<comment type="caution">
    <text evidence="12">The sequence shown here is derived from an EMBL/GenBank/DDBJ whole genome shotgun (WGS) entry which is preliminary data.</text>
</comment>
<feature type="domain" description="Inhibitor I9" evidence="10">
    <location>
        <begin position="229"/>
        <end position="303"/>
    </location>
</feature>
<evidence type="ECO:0000256" key="6">
    <source>
        <dbReference type="ARBA" id="ARBA00022801"/>
    </source>
</evidence>
<reference evidence="12" key="1">
    <citation type="journal article" date="2020" name="bioRxiv">
        <title>Hybrid origin of Populus tomentosa Carr. identified through genome sequencing and phylogenomic analysis.</title>
        <authorList>
            <person name="An X."/>
            <person name="Gao K."/>
            <person name="Chen Z."/>
            <person name="Li J."/>
            <person name="Yang X."/>
            <person name="Yang X."/>
            <person name="Zhou J."/>
            <person name="Guo T."/>
            <person name="Zhao T."/>
            <person name="Huang S."/>
            <person name="Miao D."/>
            <person name="Khan W.U."/>
            <person name="Rao P."/>
            <person name="Ye M."/>
            <person name="Lei B."/>
            <person name="Liao W."/>
            <person name="Wang J."/>
            <person name="Ji L."/>
            <person name="Li Y."/>
            <person name="Guo B."/>
            <person name="Mustafa N.S."/>
            <person name="Li S."/>
            <person name="Yun Q."/>
            <person name="Keller S.R."/>
            <person name="Mao J."/>
            <person name="Zhang R."/>
            <person name="Strauss S.H."/>
        </authorList>
    </citation>
    <scope>NUCLEOTIDE SEQUENCE</scope>
    <source>
        <strain evidence="12">GM15</strain>
        <tissue evidence="12">Leaf</tissue>
    </source>
</reference>
<dbReference type="AlphaFoldDB" id="A0A8X7ZWW1"/>
<dbReference type="GO" id="GO:0005576">
    <property type="term" value="C:extracellular region"/>
    <property type="evidence" value="ECO:0007669"/>
    <property type="project" value="UniProtKB-SubCell"/>
</dbReference>
<dbReference type="InterPro" id="IPR010259">
    <property type="entry name" value="S8pro/Inhibitor_I9"/>
</dbReference>
<evidence type="ECO:0000256" key="1">
    <source>
        <dbReference type="ARBA" id="ARBA00004613"/>
    </source>
</evidence>
<protein>
    <recommendedName>
        <fullName evidence="14">Subtilisin-like serine endopeptidase family protein</fullName>
    </recommendedName>
</protein>
<dbReference type="PROSITE" id="PS00138">
    <property type="entry name" value="SUBTILASE_SER"/>
    <property type="match status" value="2"/>
</dbReference>
<keyword evidence="7 8" id="KW-0720">Serine protease</keyword>
<feature type="domain" description="Subtilisin-like protease fibronectin type-III" evidence="11">
    <location>
        <begin position="145"/>
        <end position="192"/>
    </location>
</feature>
<dbReference type="GO" id="GO:0006508">
    <property type="term" value="P:proteolysis"/>
    <property type="evidence" value="ECO:0007669"/>
    <property type="project" value="UniProtKB-KW"/>
</dbReference>
<evidence type="ECO:0000256" key="7">
    <source>
        <dbReference type="ARBA" id="ARBA00022825"/>
    </source>
</evidence>
<dbReference type="InterPro" id="IPR023828">
    <property type="entry name" value="Peptidase_S8_Ser-AS"/>
</dbReference>
<dbReference type="InterPro" id="IPR022398">
    <property type="entry name" value="Peptidase_S8_His-AS"/>
</dbReference>
<dbReference type="GO" id="GO:0004252">
    <property type="term" value="F:serine-type endopeptidase activity"/>
    <property type="evidence" value="ECO:0007669"/>
    <property type="project" value="UniProtKB-UniRule"/>
</dbReference>
<dbReference type="Pfam" id="PF17766">
    <property type="entry name" value="fn3_6"/>
    <property type="match status" value="2"/>
</dbReference>
<evidence type="ECO:0000256" key="2">
    <source>
        <dbReference type="ARBA" id="ARBA00011073"/>
    </source>
</evidence>
<name>A0A8X7ZWW1_POPTO</name>
<keyword evidence="5" id="KW-0732">Signal</keyword>
<evidence type="ECO:0000259" key="9">
    <source>
        <dbReference type="Pfam" id="PF00082"/>
    </source>
</evidence>
<keyword evidence="13" id="KW-1185">Reference proteome</keyword>
<evidence type="ECO:0008006" key="14">
    <source>
        <dbReference type="Google" id="ProtNLM"/>
    </source>
</evidence>
<feature type="active site" description="Charge relay system" evidence="8">
    <location>
        <position position="747"/>
    </location>
</feature>
<feature type="domain" description="Subtilisin-like protease fibronectin type-III" evidence="11">
    <location>
        <begin position="865"/>
        <end position="962"/>
    </location>
</feature>
<evidence type="ECO:0000313" key="12">
    <source>
        <dbReference type="EMBL" id="KAG6776606.1"/>
    </source>
</evidence>
<evidence type="ECO:0000313" key="13">
    <source>
        <dbReference type="Proteomes" id="UP000886885"/>
    </source>
</evidence>
<dbReference type="GO" id="GO:0009609">
    <property type="term" value="P:response to symbiotic bacterium"/>
    <property type="evidence" value="ECO:0007669"/>
    <property type="project" value="UniProtKB-ARBA"/>
</dbReference>
<feature type="domain" description="Peptidase S8/S53" evidence="9">
    <location>
        <begin position="335"/>
        <end position="792"/>
    </location>
</feature>
<evidence type="ECO:0000256" key="8">
    <source>
        <dbReference type="PROSITE-ProRule" id="PRU01240"/>
    </source>
</evidence>
<dbReference type="Proteomes" id="UP000886885">
    <property type="component" value="Chromosome 5A"/>
</dbReference>
<dbReference type="InterPro" id="IPR000209">
    <property type="entry name" value="Peptidase_S8/S53_dom"/>
</dbReference>
<dbReference type="CDD" id="cd02120">
    <property type="entry name" value="PA_subtilisin_like"/>
    <property type="match status" value="1"/>
</dbReference>
<dbReference type="PROSITE" id="PS51892">
    <property type="entry name" value="SUBTILASE"/>
    <property type="match status" value="2"/>
</dbReference>
<dbReference type="CDD" id="cd04852">
    <property type="entry name" value="Peptidases_S8_3"/>
    <property type="match status" value="1"/>
</dbReference>
<evidence type="ECO:0000259" key="10">
    <source>
        <dbReference type="Pfam" id="PF05922"/>
    </source>
</evidence>
<dbReference type="Pfam" id="PF05922">
    <property type="entry name" value="Inhibitor_I9"/>
    <property type="match status" value="1"/>
</dbReference>
<keyword evidence="3" id="KW-0964">Secreted</keyword>
<dbReference type="FunFam" id="3.40.50.200:FF:000006">
    <property type="entry name" value="Subtilisin-like protease SBT1.5"/>
    <property type="match status" value="1"/>
</dbReference>
<dbReference type="PROSITE" id="PS00137">
    <property type="entry name" value="SUBTILASE_HIS"/>
    <property type="match status" value="1"/>
</dbReference>
<dbReference type="InterPro" id="IPR041469">
    <property type="entry name" value="Subtilisin-like_FN3"/>
</dbReference>
<comment type="similarity">
    <text evidence="2 8">Belongs to the peptidase S8 family.</text>
</comment>
<feature type="active site" description="Charge relay system" evidence="8">
    <location>
        <position position="409"/>
    </location>
</feature>
<dbReference type="Pfam" id="PF00082">
    <property type="entry name" value="Peptidase_S8"/>
    <property type="match status" value="2"/>
</dbReference>
<comment type="subcellular location">
    <subcellularLocation>
        <location evidence="1">Secreted</location>
    </subcellularLocation>
</comment>
<dbReference type="OrthoDB" id="10256524at2759"/>
<evidence type="ECO:0000256" key="4">
    <source>
        <dbReference type="ARBA" id="ARBA00022670"/>
    </source>
</evidence>
<feature type="domain" description="Peptidase S8/S53" evidence="9">
    <location>
        <begin position="28"/>
        <end position="71"/>
    </location>
</feature>
<keyword evidence="4 8" id="KW-0645">Protease</keyword>
<evidence type="ECO:0000259" key="11">
    <source>
        <dbReference type="Pfam" id="PF17766"/>
    </source>
</evidence>
<gene>
    <name evidence="12" type="ORF">POTOM_020127</name>
</gene>
<sequence length="966" mass="103105">MAAPEANRPAAWQANDKELTLKGTEPPLFNVISGTSMSCPHVSAMVAVVKSHYLSWNPSAIKPAILTTASQISNMKASRATELGEISSSGPLQPAGLVYETTTIDCLNFLCHHGNNTSTIKVTFKDVPAGFACPKDLSVDLMSTINYPSIAVLNLARNQIRNINRTLTNVAGDGAATYSLTIEAPNGTQTGVKYMNGSLANLLFYIYAQDGGAFSWCQSGADEGEKDGVYIVYMGAATANGSSKNEHAQLLSSVLKRRKNALVHSYEHGISGFTARLSAAEAQSIAKNPGVVSVFPDPVYRLHTTRSWDFLKYGTDVKIDLSPNSDSNLSSRGYDVIIGILDTGIWPESKSFSDKDMDPIPSSWKGTCVEARDFNSSNCNRKIIGARSYNGPDDDDDGLVNTPRDMNGHGTHVASTAAGIMVPGASYHGLASGTAKGGSLGSRIAVYRICTPNGCAGSSILAAFSDAIKDGVDILSLSLGSPASRISDFKEDPIAIGAFHAVENGITVVCSAGNDGPSEKTVSNGAPWILTVAATTIDRRFESNVVFDKNKVIKGEAINFASIGKSPVHPLIYAKSAKKAGADERDARNCYPDSMDGKKIKGKIVICDNDEDINSYYKMNEVRSLEGIGAVLVSDKTNGDAFDFDDFPMTVIRSKDAVEILAYLNSTKNPVATILPTTVVSQYKPAPAVSYFSSRGPSSISRNILKAKPPDIAAPGSNILAAWTAYDGEETDEGREFPKFKIMSGTSMSCPHVSGMAAVLKSHYPSWSPSAIKSAIMTTASQINNMKAPITTELGAIATAYDYGAGEISTNGALQPGLVYETTAIDYLNFLCYHGYNISTIKVISKDVPAGFACPKGSEVNMISNINYPSIAVFNLTGKHSRNITRTLTNVAGDGTTTYSLTIEAPTGLTVTVRPTSLQFTKNGQRLSYHIIFTPTVSPLQKDMFGSITWTTKKFNVRTPFVASSR</sequence>
<accession>A0A8X7ZWW1</accession>
<keyword evidence="6 8" id="KW-0378">Hydrolase</keyword>
<proteinExistence type="inferred from homology"/>
<dbReference type="PANTHER" id="PTHR10795">
    <property type="entry name" value="PROPROTEIN CONVERTASE SUBTILISIN/KEXIN"/>
    <property type="match status" value="1"/>
</dbReference>
<evidence type="ECO:0000256" key="5">
    <source>
        <dbReference type="ARBA" id="ARBA00022729"/>
    </source>
</evidence>
<dbReference type="EMBL" id="JAAWWB010000009">
    <property type="protein sequence ID" value="KAG6776606.1"/>
    <property type="molecule type" value="Genomic_DNA"/>
</dbReference>
<dbReference type="InterPro" id="IPR034197">
    <property type="entry name" value="Peptidases_S8_3"/>
</dbReference>
<feature type="active site" description="Charge relay system" evidence="8">
    <location>
        <position position="342"/>
    </location>
</feature>
<organism evidence="12 13">
    <name type="scientific">Populus tomentosa</name>
    <name type="common">Chinese white poplar</name>
    <dbReference type="NCBI Taxonomy" id="118781"/>
    <lineage>
        <taxon>Eukaryota</taxon>
        <taxon>Viridiplantae</taxon>
        <taxon>Streptophyta</taxon>
        <taxon>Embryophyta</taxon>
        <taxon>Tracheophyta</taxon>
        <taxon>Spermatophyta</taxon>
        <taxon>Magnoliopsida</taxon>
        <taxon>eudicotyledons</taxon>
        <taxon>Gunneridae</taxon>
        <taxon>Pentapetalae</taxon>
        <taxon>rosids</taxon>
        <taxon>fabids</taxon>
        <taxon>Malpighiales</taxon>
        <taxon>Salicaceae</taxon>
        <taxon>Saliceae</taxon>
        <taxon>Populus</taxon>
    </lineage>
</organism>